<name>A0ABT7QV15_9BACT</name>
<reference evidence="1" key="1">
    <citation type="submission" date="2023-01" db="EMBL/GenBank/DDBJ databases">
        <title>Sulfurovum sp. zt1-1 genome assembly.</title>
        <authorList>
            <person name="Wang J."/>
        </authorList>
    </citation>
    <scope>NUCLEOTIDE SEQUENCE</scope>
    <source>
        <strain evidence="1">Zt1-1</strain>
    </source>
</reference>
<dbReference type="Gene3D" id="2.60.120.370">
    <property type="entry name" value="YhcH/YjgK/YiaL"/>
    <property type="match status" value="1"/>
</dbReference>
<dbReference type="PANTHER" id="PTHR34986">
    <property type="entry name" value="EVOLVED BETA-GALACTOSIDASE SUBUNIT BETA"/>
    <property type="match status" value="1"/>
</dbReference>
<dbReference type="Pfam" id="PF04074">
    <property type="entry name" value="DUF386"/>
    <property type="match status" value="1"/>
</dbReference>
<dbReference type="Proteomes" id="UP001169069">
    <property type="component" value="Unassembled WGS sequence"/>
</dbReference>
<gene>
    <name evidence="1" type="ORF">PGH07_00705</name>
</gene>
<dbReference type="NCBIfam" id="TIGR00022">
    <property type="entry name" value="YhcH/YjgK/YiaL family protein"/>
    <property type="match status" value="1"/>
</dbReference>
<comment type="caution">
    <text evidence="1">The sequence shown here is derived from an EMBL/GenBank/DDBJ whole genome shotgun (WGS) entry which is preliminary data.</text>
</comment>
<accession>A0ABT7QV15</accession>
<sequence>MIIDHLSNHHLYPLGSAWNKAFEFLASLTSETEEGKYAIEGEDIFAIVMSYTTTIPENSLLESHQNYVDIQTVLDGAERFECAHINDLSITVPYDSTKDLILYEHTTPRPFSADITPGTFIMLYPHDAHMAALMIYDAPKEIKKVVVKIKTELLNLKV</sequence>
<dbReference type="RefSeq" id="WP_289411970.1">
    <property type="nucleotide sequence ID" value="NZ_JAQIBD010000001.1"/>
</dbReference>
<proteinExistence type="predicted"/>
<organism evidence="1 2">
    <name type="scientific">Sulfurovum zhangzhouensis</name>
    <dbReference type="NCBI Taxonomy" id="3019067"/>
    <lineage>
        <taxon>Bacteria</taxon>
        <taxon>Pseudomonadati</taxon>
        <taxon>Campylobacterota</taxon>
        <taxon>Epsilonproteobacteria</taxon>
        <taxon>Campylobacterales</taxon>
        <taxon>Sulfurovaceae</taxon>
        <taxon>Sulfurovum</taxon>
    </lineage>
</organism>
<keyword evidence="2" id="KW-1185">Reference proteome</keyword>
<protein>
    <submittedName>
        <fullName evidence="1">YhcH/YjgK/YiaL family protein</fullName>
    </submittedName>
</protein>
<dbReference type="InterPro" id="IPR037012">
    <property type="entry name" value="NanQ/TabA/YiaL_sf"/>
</dbReference>
<dbReference type="SUPFAM" id="SSF51197">
    <property type="entry name" value="Clavaminate synthase-like"/>
    <property type="match status" value="1"/>
</dbReference>
<evidence type="ECO:0000313" key="2">
    <source>
        <dbReference type="Proteomes" id="UP001169069"/>
    </source>
</evidence>
<dbReference type="EMBL" id="JAQIBD010000001">
    <property type="protein sequence ID" value="MDM5270693.1"/>
    <property type="molecule type" value="Genomic_DNA"/>
</dbReference>
<evidence type="ECO:0000313" key="1">
    <source>
        <dbReference type="EMBL" id="MDM5270693.1"/>
    </source>
</evidence>
<dbReference type="InterPro" id="IPR004375">
    <property type="entry name" value="NanQ/TabA/YiaL"/>
</dbReference>
<dbReference type="PANTHER" id="PTHR34986:SF1">
    <property type="entry name" value="PROTEIN YIAL"/>
    <property type="match status" value="1"/>
</dbReference>